<protein>
    <submittedName>
        <fullName evidence="2">Uncharacterized protein</fullName>
    </submittedName>
</protein>
<dbReference type="Proteomes" id="UP000031668">
    <property type="component" value="Unassembled WGS sequence"/>
</dbReference>
<gene>
    <name evidence="2" type="ORF">RF11_10221</name>
</gene>
<accession>A0A0C2IWC3</accession>
<proteinExistence type="predicted"/>
<dbReference type="AlphaFoldDB" id="A0A0C2IWC3"/>
<comment type="caution">
    <text evidence="2">The sequence shown here is derived from an EMBL/GenBank/DDBJ whole genome shotgun (WGS) entry which is preliminary data.</text>
</comment>
<evidence type="ECO:0000313" key="2">
    <source>
        <dbReference type="EMBL" id="KII69634.1"/>
    </source>
</evidence>
<keyword evidence="3" id="KW-1185">Reference proteome</keyword>
<dbReference type="EMBL" id="JWZT01002340">
    <property type="protein sequence ID" value="KII69634.1"/>
    <property type="molecule type" value="Genomic_DNA"/>
</dbReference>
<sequence length="113" mass="12420">MHTKTHCIQASPDSSKHLSRTLKSSSPVIPPGSDLPNKKSSNKDFTFPAVSNVSQQLGCIGNVCALVMLKCELDMLQACNQLTANIFRHVGNSSARCVIRQWNGFKFLTELPF</sequence>
<feature type="region of interest" description="Disordered" evidence="1">
    <location>
        <begin position="1"/>
        <end position="40"/>
    </location>
</feature>
<evidence type="ECO:0000256" key="1">
    <source>
        <dbReference type="SAM" id="MobiDB-lite"/>
    </source>
</evidence>
<name>A0A0C2IWC3_THEKT</name>
<organism evidence="2 3">
    <name type="scientific">Thelohanellus kitauei</name>
    <name type="common">Myxosporean</name>
    <dbReference type="NCBI Taxonomy" id="669202"/>
    <lineage>
        <taxon>Eukaryota</taxon>
        <taxon>Metazoa</taxon>
        <taxon>Cnidaria</taxon>
        <taxon>Myxozoa</taxon>
        <taxon>Myxosporea</taxon>
        <taxon>Bivalvulida</taxon>
        <taxon>Platysporina</taxon>
        <taxon>Myxobolidae</taxon>
        <taxon>Thelohanellus</taxon>
    </lineage>
</organism>
<evidence type="ECO:0000313" key="3">
    <source>
        <dbReference type="Proteomes" id="UP000031668"/>
    </source>
</evidence>
<feature type="compositionally biased region" description="Polar residues" evidence="1">
    <location>
        <begin position="1"/>
        <end position="13"/>
    </location>
</feature>
<reference evidence="2 3" key="1">
    <citation type="journal article" date="2014" name="Genome Biol. Evol.">
        <title>The genome of the myxosporean Thelohanellus kitauei shows adaptations to nutrient acquisition within its fish host.</title>
        <authorList>
            <person name="Yang Y."/>
            <person name="Xiong J."/>
            <person name="Zhou Z."/>
            <person name="Huo F."/>
            <person name="Miao W."/>
            <person name="Ran C."/>
            <person name="Liu Y."/>
            <person name="Zhang J."/>
            <person name="Feng J."/>
            <person name="Wang M."/>
            <person name="Wang M."/>
            <person name="Wang L."/>
            <person name="Yao B."/>
        </authorList>
    </citation>
    <scope>NUCLEOTIDE SEQUENCE [LARGE SCALE GENOMIC DNA]</scope>
    <source>
        <strain evidence="2">Wuqing</strain>
    </source>
</reference>